<proteinExistence type="predicted"/>
<accession>A0A9W9ICJ8</accession>
<feature type="region of interest" description="Disordered" evidence="1">
    <location>
        <begin position="168"/>
        <end position="194"/>
    </location>
</feature>
<dbReference type="EMBL" id="JAPQKN010000001">
    <property type="protein sequence ID" value="KAJ5174148.1"/>
    <property type="molecule type" value="Genomic_DNA"/>
</dbReference>
<gene>
    <name evidence="3" type="ORF">N7482_000025</name>
</gene>
<dbReference type="GO" id="GO:0051213">
    <property type="term" value="F:dioxygenase activity"/>
    <property type="evidence" value="ECO:0007669"/>
    <property type="project" value="UniProtKB-KW"/>
</dbReference>
<dbReference type="AlphaFoldDB" id="A0A9W9ICJ8"/>
<dbReference type="InterPro" id="IPR004360">
    <property type="entry name" value="Glyas_Fos-R_dOase_dom"/>
</dbReference>
<dbReference type="PANTHER" id="PTHR43279">
    <property type="entry name" value="CATECHOL-2,3-DIOXYGENASE"/>
    <property type="match status" value="1"/>
</dbReference>
<evidence type="ECO:0000313" key="3">
    <source>
        <dbReference type="EMBL" id="KAJ5174148.1"/>
    </source>
</evidence>
<feature type="compositionally biased region" description="Basic and acidic residues" evidence="1">
    <location>
        <begin position="176"/>
        <end position="185"/>
    </location>
</feature>
<reference evidence="3" key="2">
    <citation type="journal article" date="2023" name="IMA Fungus">
        <title>Comparative genomic study of the Penicillium genus elucidates a diverse pangenome and 15 lateral gene transfer events.</title>
        <authorList>
            <person name="Petersen C."/>
            <person name="Sorensen T."/>
            <person name="Nielsen M.R."/>
            <person name="Sondergaard T.E."/>
            <person name="Sorensen J.L."/>
            <person name="Fitzpatrick D.A."/>
            <person name="Frisvad J.C."/>
            <person name="Nielsen K.L."/>
        </authorList>
    </citation>
    <scope>NUCLEOTIDE SEQUENCE</scope>
    <source>
        <strain evidence="3">IBT 26290</strain>
    </source>
</reference>
<evidence type="ECO:0000313" key="4">
    <source>
        <dbReference type="Proteomes" id="UP001149163"/>
    </source>
</evidence>
<dbReference type="InterPro" id="IPR037523">
    <property type="entry name" value="VOC_core"/>
</dbReference>
<reference evidence="3" key="1">
    <citation type="submission" date="2022-11" db="EMBL/GenBank/DDBJ databases">
        <authorList>
            <person name="Petersen C."/>
        </authorList>
    </citation>
    <scope>NUCLEOTIDE SEQUENCE</scope>
    <source>
        <strain evidence="3">IBT 26290</strain>
    </source>
</reference>
<evidence type="ECO:0000256" key="1">
    <source>
        <dbReference type="SAM" id="MobiDB-lite"/>
    </source>
</evidence>
<evidence type="ECO:0000259" key="2">
    <source>
        <dbReference type="PROSITE" id="PS51819"/>
    </source>
</evidence>
<dbReference type="Pfam" id="PF00903">
    <property type="entry name" value="Glyoxalase"/>
    <property type="match status" value="1"/>
</dbReference>
<feature type="domain" description="VOC" evidence="2">
    <location>
        <begin position="17"/>
        <end position="134"/>
    </location>
</feature>
<comment type="caution">
    <text evidence="3">The sequence shown here is derived from an EMBL/GenBank/DDBJ whole genome shotgun (WGS) entry which is preliminary data.</text>
</comment>
<keyword evidence="4" id="KW-1185">Reference proteome</keyword>
<protein>
    <submittedName>
        <fullName evidence="3">Glyoxalase/Bleomycin resistance protein/Dihydroxybiphenyl dioxygenase</fullName>
    </submittedName>
</protein>
<dbReference type="GeneID" id="81421326"/>
<dbReference type="SUPFAM" id="SSF54593">
    <property type="entry name" value="Glyoxalase/Bleomycin resistance protein/Dihydroxybiphenyl dioxygenase"/>
    <property type="match status" value="1"/>
</dbReference>
<dbReference type="Gene3D" id="3.10.180.10">
    <property type="entry name" value="2,3-Dihydroxybiphenyl 1,2-Dioxygenase, domain 1"/>
    <property type="match status" value="1"/>
</dbReference>
<dbReference type="PROSITE" id="PS51819">
    <property type="entry name" value="VOC"/>
    <property type="match status" value="1"/>
</dbReference>
<dbReference type="Proteomes" id="UP001149163">
    <property type="component" value="Unassembled WGS sequence"/>
</dbReference>
<dbReference type="InterPro" id="IPR029068">
    <property type="entry name" value="Glyas_Bleomycin-R_OHBP_Dase"/>
</dbReference>
<dbReference type="RefSeq" id="XP_056545756.1">
    <property type="nucleotide sequence ID" value="XM_056682150.1"/>
</dbReference>
<sequence length="194" mass="21926">MTVDFDAPGNVVKRPSSLAHVFLRTNKFQEMVDFYKKFTGGEARFESSKISFICFDEEHHRIAVAAIPGTTDKMQTSAGLEHIAFSYPTLEDLALAYRQRKQLGMTPTWSVNHGITTSIYYEDPDGNRLETQVDNFDDNDIATEFMMSPEFRTNPIGTDFDPEDLVKRLQSGESEASIKKREETGARGLPAQMK</sequence>
<dbReference type="OrthoDB" id="5371818at2759"/>
<keyword evidence="3" id="KW-0560">Oxidoreductase</keyword>
<name>A0A9W9ICJ8_9EURO</name>
<dbReference type="PANTHER" id="PTHR43279:SF1">
    <property type="entry name" value="CATECHOL-2,3-DIOXYGENASE"/>
    <property type="match status" value="1"/>
</dbReference>
<organism evidence="3 4">
    <name type="scientific">Penicillium canariense</name>
    <dbReference type="NCBI Taxonomy" id="189055"/>
    <lineage>
        <taxon>Eukaryota</taxon>
        <taxon>Fungi</taxon>
        <taxon>Dikarya</taxon>
        <taxon>Ascomycota</taxon>
        <taxon>Pezizomycotina</taxon>
        <taxon>Eurotiomycetes</taxon>
        <taxon>Eurotiomycetidae</taxon>
        <taxon>Eurotiales</taxon>
        <taxon>Aspergillaceae</taxon>
        <taxon>Penicillium</taxon>
    </lineage>
</organism>
<keyword evidence="3" id="KW-0223">Dioxygenase</keyword>